<organism evidence="1 2">
    <name type="scientific">Podospora aff. communis PSN243</name>
    <dbReference type="NCBI Taxonomy" id="3040156"/>
    <lineage>
        <taxon>Eukaryota</taxon>
        <taxon>Fungi</taxon>
        <taxon>Dikarya</taxon>
        <taxon>Ascomycota</taxon>
        <taxon>Pezizomycotina</taxon>
        <taxon>Sordariomycetes</taxon>
        <taxon>Sordariomycetidae</taxon>
        <taxon>Sordariales</taxon>
        <taxon>Podosporaceae</taxon>
        <taxon>Podospora</taxon>
    </lineage>
</organism>
<dbReference type="InterPro" id="IPR038883">
    <property type="entry name" value="AN11006-like"/>
</dbReference>
<dbReference type="EMBL" id="MU865952">
    <property type="protein sequence ID" value="KAK4447153.1"/>
    <property type="molecule type" value="Genomic_DNA"/>
</dbReference>
<keyword evidence="2" id="KW-1185">Reference proteome</keyword>
<accession>A0AAV9GG80</accession>
<sequence length="304" mass="34122">MRTLFNSPYCPSVTAVLSPFPTTPCPQSRLCAHCTVTMAPDRERDRKKKPPSLLHLPGEIRNKIYHQIAKTKRGRLPRNDNSFLRRSKRLISTDLPFSNAVAGVALLRTCRQINFEFRPILYAMQFGITANLSSCDFLMAAPAEFFTRLRITFQYTSSCPGPQPAPAAAPSMHNAITGCNCGVPRDQQSVLRFVDTAVARCTGIEELWIQGDLCYLARIDSGNGTRKATRSHRDEFARQLAARVKAMRKLKVLKINHGLAKDVRFATRLAHELNGFVEVKTVTGKYGDTEVVVRGKRVRNRTRC</sequence>
<comment type="caution">
    <text evidence="1">The sequence shown here is derived from an EMBL/GenBank/DDBJ whole genome shotgun (WGS) entry which is preliminary data.</text>
</comment>
<dbReference type="PANTHER" id="PTHR42085">
    <property type="entry name" value="F-BOX DOMAIN-CONTAINING PROTEIN"/>
    <property type="match status" value="1"/>
</dbReference>
<name>A0AAV9GG80_9PEZI</name>
<evidence type="ECO:0000313" key="2">
    <source>
        <dbReference type="Proteomes" id="UP001321760"/>
    </source>
</evidence>
<dbReference type="PANTHER" id="PTHR42085:SF1">
    <property type="entry name" value="F-BOX DOMAIN-CONTAINING PROTEIN"/>
    <property type="match status" value="1"/>
</dbReference>
<evidence type="ECO:0000313" key="1">
    <source>
        <dbReference type="EMBL" id="KAK4447153.1"/>
    </source>
</evidence>
<dbReference type="Proteomes" id="UP001321760">
    <property type="component" value="Unassembled WGS sequence"/>
</dbReference>
<gene>
    <name evidence="1" type="ORF">QBC34DRAFT_143807</name>
</gene>
<reference evidence="1" key="2">
    <citation type="submission" date="2023-05" db="EMBL/GenBank/DDBJ databases">
        <authorList>
            <consortium name="Lawrence Berkeley National Laboratory"/>
            <person name="Steindorff A."/>
            <person name="Hensen N."/>
            <person name="Bonometti L."/>
            <person name="Westerberg I."/>
            <person name="Brannstrom I.O."/>
            <person name="Guillou S."/>
            <person name="Cros-Aarteil S."/>
            <person name="Calhoun S."/>
            <person name="Haridas S."/>
            <person name="Kuo A."/>
            <person name="Mondo S."/>
            <person name="Pangilinan J."/>
            <person name="Riley R."/>
            <person name="Labutti K."/>
            <person name="Andreopoulos B."/>
            <person name="Lipzen A."/>
            <person name="Chen C."/>
            <person name="Yanf M."/>
            <person name="Daum C."/>
            <person name="Ng V."/>
            <person name="Clum A."/>
            <person name="Ohm R."/>
            <person name="Martin F."/>
            <person name="Silar P."/>
            <person name="Natvig D."/>
            <person name="Lalanne C."/>
            <person name="Gautier V."/>
            <person name="Ament-Velasquez S.L."/>
            <person name="Kruys A."/>
            <person name="Hutchinson M.I."/>
            <person name="Powell A.J."/>
            <person name="Barry K."/>
            <person name="Miller A.N."/>
            <person name="Grigoriev I.V."/>
            <person name="Debuchy R."/>
            <person name="Gladieux P."/>
            <person name="Thoren M.H."/>
            <person name="Johannesson H."/>
        </authorList>
    </citation>
    <scope>NUCLEOTIDE SEQUENCE</scope>
    <source>
        <strain evidence="1">PSN243</strain>
    </source>
</reference>
<reference evidence="1" key="1">
    <citation type="journal article" date="2023" name="Mol. Phylogenet. Evol.">
        <title>Genome-scale phylogeny and comparative genomics of the fungal order Sordariales.</title>
        <authorList>
            <person name="Hensen N."/>
            <person name="Bonometti L."/>
            <person name="Westerberg I."/>
            <person name="Brannstrom I.O."/>
            <person name="Guillou S."/>
            <person name="Cros-Aarteil S."/>
            <person name="Calhoun S."/>
            <person name="Haridas S."/>
            <person name="Kuo A."/>
            <person name="Mondo S."/>
            <person name="Pangilinan J."/>
            <person name="Riley R."/>
            <person name="LaButti K."/>
            <person name="Andreopoulos B."/>
            <person name="Lipzen A."/>
            <person name="Chen C."/>
            <person name="Yan M."/>
            <person name="Daum C."/>
            <person name="Ng V."/>
            <person name="Clum A."/>
            <person name="Steindorff A."/>
            <person name="Ohm R.A."/>
            <person name="Martin F."/>
            <person name="Silar P."/>
            <person name="Natvig D.O."/>
            <person name="Lalanne C."/>
            <person name="Gautier V."/>
            <person name="Ament-Velasquez S.L."/>
            <person name="Kruys A."/>
            <person name="Hutchinson M.I."/>
            <person name="Powell A.J."/>
            <person name="Barry K."/>
            <person name="Miller A.N."/>
            <person name="Grigoriev I.V."/>
            <person name="Debuchy R."/>
            <person name="Gladieux P."/>
            <person name="Hiltunen Thoren M."/>
            <person name="Johannesson H."/>
        </authorList>
    </citation>
    <scope>NUCLEOTIDE SEQUENCE</scope>
    <source>
        <strain evidence="1">PSN243</strain>
    </source>
</reference>
<protein>
    <submittedName>
        <fullName evidence="1">Uncharacterized protein</fullName>
    </submittedName>
</protein>
<dbReference type="AlphaFoldDB" id="A0AAV9GG80"/>
<proteinExistence type="predicted"/>